<sequence length="30" mass="3758">KTCIAQIIIKQAKTSECRRRRRRRRRPTFE</sequence>
<evidence type="ECO:0000313" key="2">
    <source>
        <dbReference type="Proteomes" id="UP000663873"/>
    </source>
</evidence>
<feature type="non-terminal residue" evidence="1">
    <location>
        <position position="1"/>
    </location>
</feature>
<name>A0A821H377_9BILA</name>
<dbReference type="EMBL" id="CAJOBP010032506">
    <property type="protein sequence ID" value="CAF4678609.1"/>
    <property type="molecule type" value="Genomic_DNA"/>
</dbReference>
<protein>
    <submittedName>
        <fullName evidence="1">Uncharacterized protein</fullName>
    </submittedName>
</protein>
<dbReference type="Proteomes" id="UP000663873">
    <property type="component" value="Unassembled WGS sequence"/>
</dbReference>
<proteinExistence type="predicted"/>
<gene>
    <name evidence="1" type="ORF">UJA718_LOCUS35124</name>
</gene>
<comment type="caution">
    <text evidence="1">The sequence shown here is derived from an EMBL/GenBank/DDBJ whole genome shotgun (WGS) entry which is preliminary data.</text>
</comment>
<evidence type="ECO:0000313" key="1">
    <source>
        <dbReference type="EMBL" id="CAF4678609.1"/>
    </source>
</evidence>
<reference evidence="1" key="1">
    <citation type="submission" date="2021-02" db="EMBL/GenBank/DDBJ databases">
        <authorList>
            <person name="Nowell W R."/>
        </authorList>
    </citation>
    <scope>NUCLEOTIDE SEQUENCE</scope>
</reference>
<accession>A0A821H377</accession>
<dbReference type="AlphaFoldDB" id="A0A821H377"/>
<organism evidence="1 2">
    <name type="scientific">Rotaria socialis</name>
    <dbReference type="NCBI Taxonomy" id="392032"/>
    <lineage>
        <taxon>Eukaryota</taxon>
        <taxon>Metazoa</taxon>
        <taxon>Spiralia</taxon>
        <taxon>Gnathifera</taxon>
        <taxon>Rotifera</taxon>
        <taxon>Eurotatoria</taxon>
        <taxon>Bdelloidea</taxon>
        <taxon>Philodinida</taxon>
        <taxon>Philodinidae</taxon>
        <taxon>Rotaria</taxon>
    </lineage>
</organism>
<keyword evidence="2" id="KW-1185">Reference proteome</keyword>